<organism evidence="2 3">
    <name type="scientific">Streptomyces cinerochromogenes</name>
    <dbReference type="NCBI Taxonomy" id="66422"/>
    <lineage>
        <taxon>Bacteria</taxon>
        <taxon>Bacillati</taxon>
        <taxon>Actinomycetota</taxon>
        <taxon>Actinomycetes</taxon>
        <taxon>Kitasatosporales</taxon>
        <taxon>Streptomycetaceae</taxon>
        <taxon>Streptomyces</taxon>
    </lineage>
</organism>
<evidence type="ECO:0000313" key="3">
    <source>
        <dbReference type="Proteomes" id="UP001604267"/>
    </source>
</evidence>
<feature type="compositionally biased region" description="Basic and acidic residues" evidence="1">
    <location>
        <begin position="89"/>
        <end position="100"/>
    </location>
</feature>
<reference evidence="2 3" key="1">
    <citation type="submission" date="2024-10" db="EMBL/GenBank/DDBJ databases">
        <title>The Natural Products Discovery Center: Release of the First 8490 Sequenced Strains for Exploring Actinobacteria Biosynthetic Diversity.</title>
        <authorList>
            <person name="Kalkreuter E."/>
            <person name="Kautsar S.A."/>
            <person name="Yang D."/>
            <person name="Bader C.D."/>
            <person name="Teijaro C.N."/>
            <person name="Fluegel L."/>
            <person name="Davis C.M."/>
            <person name="Simpson J.R."/>
            <person name="Lauterbach L."/>
            <person name="Steele A.D."/>
            <person name="Gui C."/>
            <person name="Meng S."/>
            <person name="Li G."/>
            <person name="Viehrig K."/>
            <person name="Ye F."/>
            <person name="Su P."/>
            <person name="Kiefer A.F."/>
            <person name="Nichols A."/>
            <person name="Cepeda A.J."/>
            <person name="Yan W."/>
            <person name="Fan B."/>
            <person name="Jiang Y."/>
            <person name="Adhikari A."/>
            <person name="Zheng C.-J."/>
            <person name="Schuster L."/>
            <person name="Cowan T.M."/>
            <person name="Smanski M.J."/>
            <person name="Chevrette M.G."/>
            <person name="De Carvalho L.P.S."/>
            <person name="Shen B."/>
        </authorList>
    </citation>
    <scope>NUCLEOTIDE SEQUENCE [LARGE SCALE GENOMIC DNA]</scope>
    <source>
        <strain evidence="2 3">NPDC048320</strain>
    </source>
</reference>
<gene>
    <name evidence="2" type="ORF">ACGFZB_35835</name>
</gene>
<dbReference type="Proteomes" id="UP001604267">
    <property type="component" value="Unassembled WGS sequence"/>
</dbReference>
<dbReference type="EMBL" id="JBICYV010000022">
    <property type="protein sequence ID" value="MFG3015723.1"/>
    <property type="molecule type" value="Genomic_DNA"/>
</dbReference>
<evidence type="ECO:0008006" key="4">
    <source>
        <dbReference type="Google" id="ProtNLM"/>
    </source>
</evidence>
<accession>A0ABW7BEW3</accession>
<name>A0ABW7BEW3_9ACTN</name>
<feature type="compositionally biased region" description="Basic and acidic residues" evidence="1">
    <location>
        <begin position="55"/>
        <end position="65"/>
    </location>
</feature>
<evidence type="ECO:0000313" key="2">
    <source>
        <dbReference type="EMBL" id="MFG3015723.1"/>
    </source>
</evidence>
<proteinExistence type="predicted"/>
<evidence type="ECO:0000256" key="1">
    <source>
        <dbReference type="SAM" id="MobiDB-lite"/>
    </source>
</evidence>
<keyword evidence="3" id="KW-1185">Reference proteome</keyword>
<comment type="caution">
    <text evidence="2">The sequence shown here is derived from an EMBL/GenBank/DDBJ whole genome shotgun (WGS) entry which is preliminary data.</text>
</comment>
<protein>
    <recommendedName>
        <fullName evidence="4">Gliding motility protein</fullName>
    </recommendedName>
</protein>
<feature type="region of interest" description="Disordered" evidence="1">
    <location>
        <begin position="1"/>
        <end position="100"/>
    </location>
</feature>
<dbReference type="RefSeq" id="WP_392823692.1">
    <property type="nucleotide sequence ID" value="NZ_JBICYV010000022.1"/>
</dbReference>
<sequence>MGVFARLLGRSKVTPEASDAPANTGSEPEGADAEQAEVTVPASEAGAAEAEEASGDEHGHGDVAVRSDSGADDASEGAGIPRQQSAGEAADRESGEGARR</sequence>